<comment type="caution">
    <text evidence="10">The sequence shown here is derived from an EMBL/GenBank/DDBJ whole genome shotgun (WGS) entry which is preliminary data.</text>
</comment>
<dbReference type="CDD" id="cd05537">
    <property type="entry name" value="POLBc_Pol_II"/>
    <property type="match status" value="1"/>
</dbReference>
<feature type="domain" description="DNA-directed DNA polymerase family B exonuclease" evidence="9">
    <location>
        <begin position="107"/>
        <end position="193"/>
    </location>
</feature>
<dbReference type="InterPro" id="IPR023211">
    <property type="entry name" value="DNA_pol_palm_dom_sf"/>
</dbReference>
<dbReference type="SMART" id="SM00486">
    <property type="entry name" value="POLBc"/>
    <property type="match status" value="1"/>
</dbReference>
<feature type="domain" description="DNA-directed DNA polymerase family B multifunctional" evidence="8">
    <location>
        <begin position="380"/>
        <end position="761"/>
    </location>
</feature>
<dbReference type="PROSITE" id="PS00116">
    <property type="entry name" value="DNA_POLYMERASE_B"/>
    <property type="match status" value="1"/>
</dbReference>
<dbReference type="GO" id="GO:0003887">
    <property type="term" value="F:DNA-directed DNA polymerase activity"/>
    <property type="evidence" value="ECO:0007669"/>
    <property type="project" value="UniProtKB-EC"/>
</dbReference>
<dbReference type="Pfam" id="PF00136">
    <property type="entry name" value="DNA_pol_B"/>
    <property type="match status" value="1"/>
</dbReference>
<dbReference type="InterPro" id="IPR050240">
    <property type="entry name" value="DNA_pol_type-B"/>
</dbReference>
<feature type="domain" description="DNA-directed DNA polymerase family B exonuclease" evidence="9">
    <location>
        <begin position="203"/>
        <end position="296"/>
    </location>
</feature>
<dbReference type="EMBL" id="JBAWKS010000001">
    <property type="protein sequence ID" value="MEI4549833.1"/>
    <property type="molecule type" value="Genomic_DNA"/>
</dbReference>
<evidence type="ECO:0000256" key="5">
    <source>
        <dbReference type="ARBA" id="ARBA00023125"/>
    </source>
</evidence>
<dbReference type="Gene3D" id="3.90.1600.10">
    <property type="entry name" value="Palm domain of DNA polymerase"/>
    <property type="match status" value="2"/>
</dbReference>
<keyword evidence="5 7" id="KW-0238">DNA-binding</keyword>
<evidence type="ECO:0000256" key="2">
    <source>
        <dbReference type="ARBA" id="ARBA00022679"/>
    </source>
</evidence>
<dbReference type="InterPro" id="IPR006172">
    <property type="entry name" value="DNA-dir_DNA_pol_B"/>
</dbReference>
<keyword evidence="3 7" id="KW-0548">Nucleotidyltransferase</keyword>
<sequence>MVIERTFSGLILTKQQFDRDGKLTLVFWLKSKEGPVRVEVTGEQAVVFCLSEDAKWYADALNREGIAFEQKSLSLKHFNQSNVSGFYFTSLKAFFAAKETANEVGVTLYEQDIRHAERYLMERFIQGQAWAKGQYKFSQGVHCLYQAKLAKSEQASLAAHELTCVSLDIECSGLGVLYSIGFYNANYQKVVMIGQGENHEWLEWVADETALLKRFVAITQELDPDVFIGWNVIDFDFSMLAKRAEALGVTLSLGRFASQLRVTQSKINKLNLPGRMVLDGIDMLKNASYHFSSFRLGQVSYELLGEEKLIQGGDTLAEIERQFKHEKLALAKYNLQDCKLVWDIFQNKSLIDFAIARSKLTGLDLNRLGGSVAAFTNLYLPHLHRAGYIAPNLGDSPVQFESPGGYVMDSLPGLYQNVLVLDYKSLYPSIIRTFKIDPMGLVEGLMEDDAIEGFNGAQFSRTKHFIPSLISQLWQAREAAKKAKDETMSYAIKIIMNSFYGVLGSTGCRFYDPRLSSSITMRGHEIMKKTKQLIEKAGYQVIYGDTDSTFVSIDGEACKATCNDIGKQLVNKINSYWQAELSEKGLDSALEIEFETHYQPFFMPTLRGETTGSKKRYAGINQDGELIFKGLEAARGDWTRLAKEFQTELYQRLFSNQAVDEYITQQVSALKSGALDDKLVYRKRLGQELEMYRRNIPPHVRAVLDYQLKHPDFFIKRGDWVNYLVTLDGPVYLAEGDVSEVNRIDYQHYLDKQLKPIVEALEKALMLNFEQLVNEQQSLF</sequence>
<dbReference type="InterPro" id="IPR006133">
    <property type="entry name" value="DNA-dir_DNA_pol_B_exonuc"/>
</dbReference>
<gene>
    <name evidence="10" type="ORF">WAE96_09080</name>
</gene>
<dbReference type="PRINTS" id="PR00106">
    <property type="entry name" value="DNAPOLB"/>
</dbReference>
<dbReference type="InterPro" id="IPR042087">
    <property type="entry name" value="DNA_pol_B_thumb"/>
</dbReference>
<dbReference type="SUPFAM" id="SSF53098">
    <property type="entry name" value="Ribonuclease H-like"/>
    <property type="match status" value="1"/>
</dbReference>
<evidence type="ECO:0000256" key="6">
    <source>
        <dbReference type="ARBA" id="ARBA00049244"/>
    </source>
</evidence>
<dbReference type="EC" id="2.7.7.7" evidence="7"/>
<evidence type="ECO:0000256" key="4">
    <source>
        <dbReference type="ARBA" id="ARBA00022932"/>
    </source>
</evidence>
<keyword evidence="7" id="KW-0235">DNA replication</keyword>
<evidence type="ECO:0000256" key="7">
    <source>
        <dbReference type="RuleBase" id="RU000442"/>
    </source>
</evidence>
<dbReference type="Pfam" id="PF03104">
    <property type="entry name" value="DNA_pol_B_exo1"/>
    <property type="match status" value="2"/>
</dbReference>
<keyword evidence="2 7" id="KW-0808">Transferase</keyword>
<keyword evidence="4 7" id="KW-0239">DNA-directed DNA polymerase</keyword>
<comment type="catalytic activity">
    <reaction evidence="6 7">
        <text>DNA(n) + a 2'-deoxyribonucleoside 5'-triphosphate = DNA(n+1) + diphosphate</text>
        <dbReference type="Rhea" id="RHEA:22508"/>
        <dbReference type="Rhea" id="RHEA-COMP:17339"/>
        <dbReference type="Rhea" id="RHEA-COMP:17340"/>
        <dbReference type="ChEBI" id="CHEBI:33019"/>
        <dbReference type="ChEBI" id="CHEBI:61560"/>
        <dbReference type="ChEBI" id="CHEBI:173112"/>
        <dbReference type="EC" id="2.7.7.7"/>
    </reaction>
</comment>
<protein>
    <recommendedName>
        <fullName evidence="7">DNA polymerase</fullName>
        <ecNumber evidence="7">2.7.7.7</ecNumber>
    </recommendedName>
</protein>
<keyword evidence="11" id="KW-1185">Reference proteome</keyword>
<evidence type="ECO:0000259" key="9">
    <source>
        <dbReference type="Pfam" id="PF03104"/>
    </source>
</evidence>
<dbReference type="CDD" id="cd05784">
    <property type="entry name" value="DNA_polB_II_exo"/>
    <property type="match status" value="1"/>
</dbReference>
<organism evidence="10 11">
    <name type="scientific">Pseudoalteromonas spongiae</name>
    <dbReference type="NCBI Taxonomy" id="298657"/>
    <lineage>
        <taxon>Bacteria</taxon>
        <taxon>Pseudomonadati</taxon>
        <taxon>Pseudomonadota</taxon>
        <taxon>Gammaproteobacteria</taxon>
        <taxon>Alteromonadales</taxon>
        <taxon>Pseudoalteromonadaceae</taxon>
        <taxon>Pseudoalteromonas</taxon>
    </lineage>
</organism>
<proteinExistence type="inferred from homology"/>
<comment type="similarity">
    <text evidence="1 7">Belongs to the DNA polymerase type-B family.</text>
</comment>
<dbReference type="NCBIfam" id="NF004421">
    <property type="entry name" value="PRK05762.1-2"/>
    <property type="match status" value="1"/>
</dbReference>
<evidence type="ECO:0000256" key="1">
    <source>
        <dbReference type="ARBA" id="ARBA00005755"/>
    </source>
</evidence>
<dbReference type="RefSeq" id="WP_336435243.1">
    <property type="nucleotide sequence ID" value="NZ_JBAWKS010000001.1"/>
</dbReference>
<dbReference type="Gene3D" id="3.30.420.10">
    <property type="entry name" value="Ribonuclease H-like superfamily/Ribonuclease H"/>
    <property type="match status" value="1"/>
</dbReference>
<evidence type="ECO:0000259" key="8">
    <source>
        <dbReference type="Pfam" id="PF00136"/>
    </source>
</evidence>
<dbReference type="Gene3D" id="2.40.50.590">
    <property type="match status" value="1"/>
</dbReference>
<dbReference type="InterPro" id="IPR017964">
    <property type="entry name" value="DNA-dir_DNA_pol_B_CS"/>
</dbReference>
<dbReference type="InterPro" id="IPR036397">
    <property type="entry name" value="RNaseH_sf"/>
</dbReference>
<evidence type="ECO:0000256" key="3">
    <source>
        <dbReference type="ARBA" id="ARBA00022695"/>
    </source>
</evidence>
<dbReference type="PANTHER" id="PTHR10322:SF23">
    <property type="entry name" value="DNA POLYMERASE DELTA CATALYTIC SUBUNIT"/>
    <property type="match status" value="1"/>
</dbReference>
<dbReference type="SUPFAM" id="SSF56672">
    <property type="entry name" value="DNA/RNA polymerases"/>
    <property type="match status" value="1"/>
</dbReference>
<dbReference type="Proteomes" id="UP001382455">
    <property type="component" value="Unassembled WGS sequence"/>
</dbReference>
<accession>A0ABU8ES82</accession>
<dbReference type="Gene3D" id="1.10.132.60">
    <property type="entry name" value="DNA polymerase family B, C-terminal domain"/>
    <property type="match status" value="1"/>
</dbReference>
<dbReference type="InterPro" id="IPR012337">
    <property type="entry name" value="RNaseH-like_sf"/>
</dbReference>
<evidence type="ECO:0000313" key="10">
    <source>
        <dbReference type="EMBL" id="MEI4549833.1"/>
    </source>
</evidence>
<reference evidence="10 11" key="1">
    <citation type="submission" date="2023-12" db="EMBL/GenBank/DDBJ databases">
        <title>Friends and Foes: Symbiotic and Algicidal bacterial influence on Karenia brevis blooms.</title>
        <authorList>
            <person name="Fei C."/>
            <person name="Mohamed A.R."/>
            <person name="Booker A."/>
            <person name="Arshad M."/>
            <person name="Klass S."/>
            <person name="Ahn S."/>
            <person name="Gilbert P.M."/>
            <person name="Heil C.A."/>
            <person name="Martinez J.M."/>
            <person name="Amin S.A."/>
        </authorList>
    </citation>
    <scope>NUCLEOTIDE SEQUENCE [LARGE SCALE GENOMIC DNA]</scope>
    <source>
        <strain evidence="10 11">CE15</strain>
    </source>
</reference>
<dbReference type="PANTHER" id="PTHR10322">
    <property type="entry name" value="DNA POLYMERASE CATALYTIC SUBUNIT"/>
    <property type="match status" value="1"/>
</dbReference>
<dbReference type="InterPro" id="IPR006134">
    <property type="entry name" value="DNA-dir_DNA_pol_B_multi_dom"/>
</dbReference>
<name>A0ABU8ES82_9GAMM</name>
<dbReference type="InterPro" id="IPR043502">
    <property type="entry name" value="DNA/RNA_pol_sf"/>
</dbReference>
<evidence type="ECO:0000313" key="11">
    <source>
        <dbReference type="Proteomes" id="UP001382455"/>
    </source>
</evidence>